<dbReference type="Proteomes" id="UP000294829">
    <property type="component" value="Unassembled WGS sequence"/>
</dbReference>
<accession>A0A4R5W5E5</accession>
<evidence type="ECO:0000259" key="1">
    <source>
        <dbReference type="Pfam" id="PF05117"/>
    </source>
</evidence>
<dbReference type="InterPro" id="IPR016097">
    <property type="entry name" value="DUF695"/>
</dbReference>
<evidence type="ECO:0000313" key="2">
    <source>
        <dbReference type="EMBL" id="TDK67137.1"/>
    </source>
</evidence>
<reference evidence="2 3" key="1">
    <citation type="submission" date="2019-03" db="EMBL/GenBank/DDBJ databases">
        <title>Sapientia aquatica gen. nov., sp. nov., isolated from a crater lake.</title>
        <authorList>
            <person name="Felfoldi T."/>
            <person name="Szabo A."/>
            <person name="Toth E."/>
            <person name="Schumann P."/>
            <person name="Keki Z."/>
            <person name="Marialigeti K."/>
            <person name="Mathe I."/>
        </authorList>
    </citation>
    <scope>NUCLEOTIDE SEQUENCE [LARGE SCALE GENOMIC DNA]</scope>
    <source>
        <strain evidence="2 3">SA-152</strain>
    </source>
</reference>
<keyword evidence="3" id="KW-1185">Reference proteome</keyword>
<sequence>MTESNQESSSQWCRFEYIANGETSAIGCFYPEDIKVDKATYPHHIFIGYGYADEGSAQLPDAAEWLKINAIERAMTELLKAQDFGFLLFTIASDGYYQWNIYSTSGDKTALVLLDAINKLAPSSKVDQFDYEVTLDTDWAAYLPVRENINKALKNLQA</sequence>
<dbReference type="OrthoDB" id="9838555at2"/>
<dbReference type="EMBL" id="SMYL01000002">
    <property type="protein sequence ID" value="TDK67137.1"/>
    <property type="molecule type" value="Genomic_DNA"/>
</dbReference>
<dbReference type="RefSeq" id="WP_133326085.1">
    <property type="nucleotide sequence ID" value="NZ_SMYL01000002.1"/>
</dbReference>
<gene>
    <name evidence="2" type="ORF">E2I14_05070</name>
</gene>
<name>A0A4R5W5E5_9BURK</name>
<evidence type="ECO:0000313" key="3">
    <source>
        <dbReference type="Proteomes" id="UP000294829"/>
    </source>
</evidence>
<protein>
    <submittedName>
        <fullName evidence="2">DUF695 domain-containing protein</fullName>
    </submittedName>
</protein>
<dbReference type="Pfam" id="PF05117">
    <property type="entry name" value="DUF695"/>
    <property type="match status" value="1"/>
</dbReference>
<comment type="caution">
    <text evidence="2">The sequence shown here is derived from an EMBL/GenBank/DDBJ whole genome shotgun (WGS) entry which is preliminary data.</text>
</comment>
<dbReference type="AlphaFoldDB" id="A0A4R5W5E5"/>
<feature type="domain" description="DUF695" evidence="1">
    <location>
        <begin position="37"/>
        <end position="143"/>
    </location>
</feature>
<organism evidence="2 3">
    <name type="scientific">Sapientia aquatica</name>
    <dbReference type="NCBI Taxonomy" id="1549640"/>
    <lineage>
        <taxon>Bacteria</taxon>
        <taxon>Pseudomonadati</taxon>
        <taxon>Pseudomonadota</taxon>
        <taxon>Betaproteobacteria</taxon>
        <taxon>Burkholderiales</taxon>
        <taxon>Oxalobacteraceae</taxon>
        <taxon>Sapientia</taxon>
    </lineage>
</organism>
<proteinExistence type="predicted"/>